<organism evidence="1">
    <name type="scientific">Cacopsylla melanoneura</name>
    <dbReference type="NCBI Taxonomy" id="428564"/>
    <lineage>
        <taxon>Eukaryota</taxon>
        <taxon>Metazoa</taxon>
        <taxon>Ecdysozoa</taxon>
        <taxon>Arthropoda</taxon>
        <taxon>Hexapoda</taxon>
        <taxon>Insecta</taxon>
        <taxon>Pterygota</taxon>
        <taxon>Neoptera</taxon>
        <taxon>Paraneoptera</taxon>
        <taxon>Hemiptera</taxon>
        <taxon>Sternorrhyncha</taxon>
        <taxon>Psylloidea</taxon>
        <taxon>Psyllidae</taxon>
        <taxon>Psyllinae</taxon>
        <taxon>Cacopsylla</taxon>
    </lineage>
</organism>
<accession>A0A8D9BG26</accession>
<evidence type="ECO:0000313" key="1">
    <source>
        <dbReference type="EMBL" id="CAG6784430.1"/>
    </source>
</evidence>
<sequence>MHTIHFSAFPYPFRTTKSSGVSYRYVHQVGERGGDHFHFSVYEYIHRALTTPLSIKIEHNLGQCNGGQWGNPTQIFSRFFSKIKCLYFYDLYFVFFLTFIYS</sequence>
<name>A0A8D9BG26_9HEMI</name>
<dbReference type="EMBL" id="HBUF01637458">
    <property type="protein sequence ID" value="CAG6784430.1"/>
    <property type="molecule type" value="Transcribed_RNA"/>
</dbReference>
<dbReference type="EMBL" id="HBUF01637457">
    <property type="protein sequence ID" value="CAG6784427.1"/>
    <property type="molecule type" value="Transcribed_RNA"/>
</dbReference>
<protein>
    <submittedName>
        <fullName evidence="1">Uncharacterized protein</fullName>
    </submittedName>
</protein>
<dbReference type="AlphaFoldDB" id="A0A8D9BG26"/>
<reference evidence="1" key="1">
    <citation type="submission" date="2021-05" db="EMBL/GenBank/DDBJ databases">
        <authorList>
            <person name="Alioto T."/>
            <person name="Alioto T."/>
            <person name="Gomez Garrido J."/>
        </authorList>
    </citation>
    <scope>NUCLEOTIDE SEQUENCE</scope>
</reference>
<proteinExistence type="predicted"/>